<sequence length="145" mass="16178">MISEISSQVGSYGPPQLRQFAACSFCPCDSSTLALLSKIENALQWSLLSRRSTRFRRASGGYYQRLLLFLLLHAILLSCALLLPDRGGYWLLSPYLGGTACGPRLSYQKCHNPGYSFEHPGKRMRLEYPESEQGLGDQRGEPKAC</sequence>
<protein>
    <submittedName>
        <fullName evidence="1">Uncharacterized protein</fullName>
    </submittedName>
</protein>
<accession>A0ACD1FTB1</accession>
<proteinExistence type="predicted"/>
<gene>
    <name evidence="1" type="ORF">BO95DRAFT_21813</name>
</gene>
<dbReference type="EMBL" id="KZ825416">
    <property type="protein sequence ID" value="RAH40204.1"/>
    <property type="molecule type" value="Genomic_DNA"/>
</dbReference>
<name>A0ACD1FTB1_9EURO</name>
<keyword evidence="2" id="KW-1185">Reference proteome</keyword>
<evidence type="ECO:0000313" key="1">
    <source>
        <dbReference type="EMBL" id="RAH40204.1"/>
    </source>
</evidence>
<reference evidence="1" key="1">
    <citation type="submission" date="2018-02" db="EMBL/GenBank/DDBJ databases">
        <title>The genomes of Aspergillus section Nigri reveals drivers in fungal speciation.</title>
        <authorList>
            <consortium name="DOE Joint Genome Institute"/>
            <person name="Vesth T.C."/>
            <person name="Nybo J."/>
            <person name="Theobald S."/>
            <person name="Brandl J."/>
            <person name="Frisvad J.C."/>
            <person name="Nielsen K.F."/>
            <person name="Lyhne E.K."/>
            <person name="Kogle M.E."/>
            <person name="Kuo A."/>
            <person name="Riley R."/>
            <person name="Clum A."/>
            <person name="Nolan M."/>
            <person name="Lipzen A."/>
            <person name="Salamov A."/>
            <person name="Henrissat B."/>
            <person name="Wiebenga A."/>
            <person name="De vries R.P."/>
            <person name="Grigoriev I.V."/>
            <person name="Mortensen U.H."/>
            <person name="Andersen M.R."/>
            <person name="Baker S.E."/>
        </authorList>
    </citation>
    <scope>NUCLEOTIDE SEQUENCE</scope>
    <source>
        <strain evidence="1">CBS 621.78</strain>
    </source>
</reference>
<organism evidence="1 2">
    <name type="scientific">Aspergillus brunneoviolaceus CBS 621.78</name>
    <dbReference type="NCBI Taxonomy" id="1450534"/>
    <lineage>
        <taxon>Eukaryota</taxon>
        <taxon>Fungi</taxon>
        <taxon>Dikarya</taxon>
        <taxon>Ascomycota</taxon>
        <taxon>Pezizomycotina</taxon>
        <taxon>Eurotiomycetes</taxon>
        <taxon>Eurotiomycetidae</taxon>
        <taxon>Eurotiales</taxon>
        <taxon>Aspergillaceae</taxon>
        <taxon>Aspergillus</taxon>
        <taxon>Aspergillus subgen. Circumdati</taxon>
    </lineage>
</organism>
<dbReference type="Proteomes" id="UP000249057">
    <property type="component" value="Unassembled WGS sequence"/>
</dbReference>
<evidence type="ECO:0000313" key="2">
    <source>
        <dbReference type="Proteomes" id="UP000249057"/>
    </source>
</evidence>